<dbReference type="GeneID" id="65338565"/>
<sequence>MSKEEKENVSNSIPEWFNQIVCGLMLSDATLRMNGKNALMGIQQTHQELTQEILNMCFKLNLILSGIHVINRNNRQTVYSFQTLSLPYFTFLYNDWYKIIDGKRHKVLPPELHLESVFTPVAFAFFIMGDGSWDVHGSRLVLHTNNFTLNEVKRLQSILLSKFNLRSYLVKINLKIIPSNKDRGYIIKIPSKEIEKVRELVSKYIYPSLKYKLGM</sequence>
<keyword evidence="3" id="KW-0378">Hydrolase</keyword>
<accession>A0A7T3PCR9</accession>
<geneLocation type="mitochondrion" evidence="3"/>
<name>A0A7T3PCR9_9AGAR</name>
<keyword evidence="3" id="KW-0255">Endonuclease</keyword>
<dbReference type="RefSeq" id="YP_010130233.1">
    <property type="nucleotide sequence ID" value="NC_056336.1"/>
</dbReference>
<dbReference type="Pfam" id="PF03161">
    <property type="entry name" value="LAGLIDADG_2"/>
    <property type="match status" value="1"/>
</dbReference>
<keyword evidence="3" id="KW-0540">Nuclease</keyword>
<evidence type="ECO:0000259" key="2">
    <source>
        <dbReference type="Pfam" id="PF03161"/>
    </source>
</evidence>
<dbReference type="InterPro" id="IPR027434">
    <property type="entry name" value="Homing_endonucl"/>
</dbReference>
<dbReference type="InterPro" id="IPR004860">
    <property type="entry name" value="LAGLIDADG_dom"/>
</dbReference>
<feature type="domain" description="Homing endonuclease LAGLIDADG" evidence="2">
    <location>
        <begin position="19"/>
        <end position="195"/>
    </location>
</feature>
<evidence type="ECO:0000256" key="1">
    <source>
        <dbReference type="ARBA" id="ARBA00002670"/>
    </source>
</evidence>
<dbReference type="SUPFAM" id="SSF55608">
    <property type="entry name" value="Homing endonucleases"/>
    <property type="match status" value="1"/>
</dbReference>
<protein>
    <submittedName>
        <fullName evidence="3">LAGLIDADG endonuclease</fullName>
    </submittedName>
</protein>
<dbReference type="GO" id="GO:0004519">
    <property type="term" value="F:endonuclease activity"/>
    <property type="evidence" value="ECO:0007669"/>
    <property type="project" value="UniProtKB-KW"/>
</dbReference>
<reference evidence="3" key="1">
    <citation type="journal article" date="2020" name="IMA Fungus">
        <title>The 256 kb mitochondrial genome of Clavaria fumosa is the largest among phylum Basidiomycota and is rich in introns and intronic ORFs.</title>
        <authorList>
            <person name="Wang X."/>
            <person name="Wang Y."/>
            <person name="Yao W."/>
            <person name="Shen J."/>
            <person name="Chen M."/>
            <person name="Gao M."/>
            <person name="Ren J."/>
            <person name="Li Q."/>
            <person name="Liu N."/>
        </authorList>
    </citation>
    <scope>NUCLEOTIDE SEQUENCE</scope>
</reference>
<organism evidence="3">
    <name type="scientific">Clavaria fumosa</name>
    <dbReference type="NCBI Taxonomy" id="264083"/>
    <lineage>
        <taxon>Eukaryota</taxon>
        <taxon>Fungi</taxon>
        <taxon>Dikarya</taxon>
        <taxon>Basidiomycota</taxon>
        <taxon>Agaricomycotina</taxon>
        <taxon>Agaricomycetes</taxon>
        <taxon>Agaricomycetidae</taxon>
        <taxon>Agaricales</taxon>
        <taxon>Clavariineae</taxon>
        <taxon>Clavariaceae</taxon>
        <taxon>Clavaria</taxon>
    </lineage>
</organism>
<keyword evidence="3" id="KW-0496">Mitochondrion</keyword>
<gene>
    <name evidence="3" type="primary">orf215</name>
</gene>
<proteinExistence type="predicted"/>
<dbReference type="AlphaFoldDB" id="A0A7T3PCR9"/>
<comment type="function">
    <text evidence="1">Mitochondrial DNA endonuclease involved in intron homing.</text>
</comment>
<evidence type="ECO:0000313" key="3">
    <source>
        <dbReference type="EMBL" id="QPZ51134.1"/>
    </source>
</evidence>
<dbReference type="EMBL" id="MT114157">
    <property type="protein sequence ID" value="QPZ51134.1"/>
    <property type="molecule type" value="Genomic_DNA"/>
</dbReference>
<dbReference type="Gene3D" id="3.10.28.10">
    <property type="entry name" value="Homing endonucleases"/>
    <property type="match status" value="2"/>
</dbReference>